<proteinExistence type="predicted"/>
<dbReference type="OrthoDB" id="2121828at2759"/>
<feature type="region of interest" description="Disordered" evidence="1">
    <location>
        <begin position="114"/>
        <end position="134"/>
    </location>
</feature>
<evidence type="ECO:0000256" key="1">
    <source>
        <dbReference type="SAM" id="MobiDB-lite"/>
    </source>
</evidence>
<evidence type="ECO:0000313" key="3">
    <source>
        <dbReference type="Proteomes" id="UP000324897"/>
    </source>
</evidence>
<dbReference type="EMBL" id="RWGY01000009">
    <property type="protein sequence ID" value="TVU36498.1"/>
    <property type="molecule type" value="Genomic_DNA"/>
</dbReference>
<keyword evidence="3" id="KW-1185">Reference proteome</keyword>
<dbReference type="AlphaFoldDB" id="A0A5J9VL51"/>
<reference evidence="2 3" key="1">
    <citation type="journal article" date="2019" name="Sci. Rep.">
        <title>A high-quality genome of Eragrostis curvula grass provides insights into Poaceae evolution and supports new strategies to enhance forage quality.</title>
        <authorList>
            <person name="Carballo J."/>
            <person name="Santos B.A.C.M."/>
            <person name="Zappacosta D."/>
            <person name="Garbus I."/>
            <person name="Selva J.P."/>
            <person name="Gallo C.A."/>
            <person name="Diaz A."/>
            <person name="Albertini E."/>
            <person name="Caccamo M."/>
            <person name="Echenique V."/>
        </authorList>
    </citation>
    <scope>NUCLEOTIDE SEQUENCE [LARGE SCALE GENOMIC DNA]</scope>
    <source>
        <strain evidence="3">cv. Victoria</strain>
        <tissue evidence="2">Leaf</tissue>
    </source>
</reference>
<comment type="caution">
    <text evidence="2">The sequence shown here is derived from an EMBL/GenBank/DDBJ whole genome shotgun (WGS) entry which is preliminary data.</text>
</comment>
<dbReference type="Proteomes" id="UP000324897">
    <property type="component" value="Unassembled WGS sequence"/>
</dbReference>
<accession>A0A5J9VL51</accession>
<feature type="compositionally biased region" description="Polar residues" evidence="1">
    <location>
        <begin position="124"/>
        <end position="134"/>
    </location>
</feature>
<gene>
    <name evidence="2" type="ORF">EJB05_18434</name>
</gene>
<organism evidence="2 3">
    <name type="scientific">Eragrostis curvula</name>
    <name type="common">weeping love grass</name>
    <dbReference type="NCBI Taxonomy" id="38414"/>
    <lineage>
        <taxon>Eukaryota</taxon>
        <taxon>Viridiplantae</taxon>
        <taxon>Streptophyta</taxon>
        <taxon>Embryophyta</taxon>
        <taxon>Tracheophyta</taxon>
        <taxon>Spermatophyta</taxon>
        <taxon>Magnoliopsida</taxon>
        <taxon>Liliopsida</taxon>
        <taxon>Poales</taxon>
        <taxon>Poaceae</taxon>
        <taxon>PACMAD clade</taxon>
        <taxon>Chloridoideae</taxon>
        <taxon>Eragrostideae</taxon>
        <taxon>Eragrostidinae</taxon>
        <taxon>Eragrostis</taxon>
    </lineage>
</organism>
<sequence>MPALPAHTDVATAGRFYWSLRGLARPGKSRAVPRAVDHNLVIGFGLDQAPCAPDQTKCQGFSVVADMNRHSFQFPKSVSLLEALFKGIPGVYSEDFPGSHVVYALSLGRAPAARTGHGFRGSQRPGTESVTSTAGWLSQVPLN</sequence>
<name>A0A5J9VL51_9POAL</name>
<evidence type="ECO:0000313" key="2">
    <source>
        <dbReference type="EMBL" id="TVU36498.1"/>
    </source>
</evidence>
<feature type="non-terminal residue" evidence="2">
    <location>
        <position position="143"/>
    </location>
</feature>
<protein>
    <submittedName>
        <fullName evidence="2">Uncharacterized protein</fullName>
    </submittedName>
</protein>
<dbReference type="Gramene" id="TVU36498">
    <property type="protein sequence ID" value="TVU36498"/>
    <property type="gene ID" value="EJB05_18434"/>
</dbReference>
<feature type="non-terminal residue" evidence="2">
    <location>
        <position position="1"/>
    </location>
</feature>